<dbReference type="InterPro" id="IPR012337">
    <property type="entry name" value="RNaseH-like_sf"/>
</dbReference>
<dbReference type="SUPFAM" id="SSF53098">
    <property type="entry name" value="Ribonuclease H-like"/>
    <property type="match status" value="1"/>
</dbReference>
<organism evidence="2 3">
    <name type="scientific">Prunus armeniaca</name>
    <name type="common">Apricot</name>
    <name type="synonym">Armeniaca vulgaris</name>
    <dbReference type="NCBI Taxonomy" id="36596"/>
    <lineage>
        <taxon>Eukaryota</taxon>
        <taxon>Viridiplantae</taxon>
        <taxon>Streptophyta</taxon>
        <taxon>Embryophyta</taxon>
        <taxon>Tracheophyta</taxon>
        <taxon>Spermatophyta</taxon>
        <taxon>Magnoliopsida</taxon>
        <taxon>eudicotyledons</taxon>
        <taxon>Gunneridae</taxon>
        <taxon>Pentapetalae</taxon>
        <taxon>rosids</taxon>
        <taxon>fabids</taxon>
        <taxon>Rosales</taxon>
        <taxon>Rosaceae</taxon>
        <taxon>Amygdaloideae</taxon>
        <taxon>Amygdaleae</taxon>
        <taxon>Prunus</taxon>
    </lineage>
</organism>
<evidence type="ECO:0000259" key="1">
    <source>
        <dbReference type="Pfam" id="PF05699"/>
    </source>
</evidence>
<evidence type="ECO:0000313" key="2">
    <source>
        <dbReference type="EMBL" id="CAB4283948.1"/>
    </source>
</evidence>
<gene>
    <name evidence="2" type="ORF">CURHAP_LOCUS39338</name>
</gene>
<feature type="domain" description="HAT C-terminal dimerisation" evidence="1">
    <location>
        <begin position="1"/>
        <end position="51"/>
    </location>
</feature>
<dbReference type="PANTHER" id="PTHR23272">
    <property type="entry name" value="BED FINGER-RELATED"/>
    <property type="match status" value="1"/>
</dbReference>
<reference evidence="2 3" key="1">
    <citation type="submission" date="2020-05" db="EMBL/GenBank/DDBJ databases">
        <authorList>
            <person name="Campoy J."/>
            <person name="Schneeberger K."/>
            <person name="Spophaly S."/>
        </authorList>
    </citation>
    <scope>NUCLEOTIDE SEQUENCE [LARGE SCALE GENOMIC DNA]</scope>
    <source>
        <strain evidence="2">PruArmRojPasFocal</strain>
    </source>
</reference>
<dbReference type="GO" id="GO:0046983">
    <property type="term" value="F:protein dimerization activity"/>
    <property type="evidence" value="ECO:0007669"/>
    <property type="project" value="InterPro"/>
</dbReference>
<dbReference type="AlphaFoldDB" id="A0A6J5VDH2"/>
<dbReference type="EMBL" id="CAEKDK010000006">
    <property type="protein sequence ID" value="CAB4283948.1"/>
    <property type="molecule type" value="Genomic_DNA"/>
</dbReference>
<dbReference type="PANTHER" id="PTHR23272:SF161">
    <property type="entry name" value="ZINC FINGER BED DOMAIN-CONTAINING PROTEIN RICESLEEPER 1-LIKE"/>
    <property type="match status" value="1"/>
</dbReference>
<evidence type="ECO:0000313" key="3">
    <source>
        <dbReference type="Proteomes" id="UP000507222"/>
    </source>
</evidence>
<dbReference type="InterPro" id="IPR008906">
    <property type="entry name" value="HATC_C_dom"/>
</dbReference>
<accession>A0A6J5VDH2</accession>
<dbReference type="Pfam" id="PF05699">
    <property type="entry name" value="Dimer_Tnp_hAT"/>
    <property type="match status" value="1"/>
</dbReference>
<sequence>MSKVAKDIFAVHVSSVPSESTFSAGKRVMDTFRACLTLKTIEALICRNDWLRSESCDFNKEPTEDGLVLYLTLEKLEKVELFHSNGQPPSDTLIPTD</sequence>
<dbReference type="Proteomes" id="UP000507222">
    <property type="component" value="Unassembled WGS sequence"/>
</dbReference>
<proteinExistence type="predicted"/>
<name>A0A6J5VDH2_PRUAR</name>
<protein>
    <recommendedName>
        <fullName evidence="1">HAT C-terminal dimerisation domain-containing protein</fullName>
    </recommendedName>
</protein>